<sequence>MAGNPHSTCVNTGEPGAFPADRQHRVFPLFLSFRGKQTAVPLPIANGGHTPIDMNIVIGNKRRVSFGNSGDNQADGYSSITRFTAEAGHGQSSIGNDEAAGGTTSVNIHVFLPAPNAVVKPSFVSHDKEIGKLYSHFLKHKSYGGRLDLSKAQAVAMVLYKAKWPLTMEEIIAEVLTMSPTYTFEMISGKQASVFDSFTDELRLLDMDVNITPGTNGSPLISLSDSAALNFLTNIQPLPMPPDTNQPRKVPRMSYMDLPTELRLNIYEMVFSFPKSGVRVCHKGGTKLGSQELHMLTRSLNEVKSVTDWVYPAHVPPATRWQSPSSHARSLSISTVLSLLCVNKFTYHDAIGVFYNINHFHCGDVRDMWGFLRGISPSTGKLPWELQVDRRQFIKRISFNFMCGKRSYNNQTFNAIADHCPKLTHFGVYINEDEWDWPKKEAGAMYPSPTSYPGILAFYRVLQSPHLQEINLEGTCNKMKRLLRHPPLALSKVAPSEGRTWPPTSLTLKIRHANGATEEHRGRGNGRFRRVA</sequence>
<dbReference type="VEuPathDB" id="FungiDB:BTJ68_08448"/>
<dbReference type="PANTHER" id="PTHR42085:SF2">
    <property type="entry name" value="F-BOX DOMAIN-CONTAINING PROTEIN"/>
    <property type="match status" value="1"/>
</dbReference>
<evidence type="ECO:0000313" key="1">
    <source>
        <dbReference type="EMBL" id="RMY77791.1"/>
    </source>
</evidence>
<name>A0A3M7EMJ4_HORWE</name>
<comment type="caution">
    <text evidence="1">The sequence shown here is derived from an EMBL/GenBank/DDBJ whole genome shotgun (WGS) entry which is preliminary data.</text>
</comment>
<proteinExistence type="predicted"/>
<dbReference type="Proteomes" id="UP000281468">
    <property type="component" value="Unassembled WGS sequence"/>
</dbReference>
<organism evidence="1 2">
    <name type="scientific">Hortaea werneckii</name>
    <name type="common">Black yeast</name>
    <name type="synonym">Cladosporium werneckii</name>
    <dbReference type="NCBI Taxonomy" id="91943"/>
    <lineage>
        <taxon>Eukaryota</taxon>
        <taxon>Fungi</taxon>
        <taxon>Dikarya</taxon>
        <taxon>Ascomycota</taxon>
        <taxon>Pezizomycotina</taxon>
        <taxon>Dothideomycetes</taxon>
        <taxon>Dothideomycetidae</taxon>
        <taxon>Mycosphaerellales</taxon>
        <taxon>Teratosphaeriaceae</taxon>
        <taxon>Hortaea</taxon>
    </lineage>
</organism>
<accession>A0A3M7EMJ4</accession>
<dbReference type="EMBL" id="QWIQ01000751">
    <property type="protein sequence ID" value="RMY77791.1"/>
    <property type="molecule type" value="Genomic_DNA"/>
</dbReference>
<protein>
    <submittedName>
        <fullName evidence="1">Uncharacterized protein</fullName>
    </submittedName>
</protein>
<evidence type="ECO:0000313" key="2">
    <source>
        <dbReference type="Proteomes" id="UP000281468"/>
    </source>
</evidence>
<dbReference type="InterPro" id="IPR038883">
    <property type="entry name" value="AN11006-like"/>
</dbReference>
<gene>
    <name evidence="1" type="ORF">D0862_13496</name>
</gene>
<dbReference type="AlphaFoldDB" id="A0A3M7EMJ4"/>
<dbReference type="PANTHER" id="PTHR42085">
    <property type="entry name" value="F-BOX DOMAIN-CONTAINING PROTEIN"/>
    <property type="match status" value="1"/>
</dbReference>
<reference evidence="1 2" key="1">
    <citation type="journal article" date="2018" name="BMC Genomics">
        <title>Genomic evidence for intraspecific hybridization in a clonal and extremely halotolerant yeast.</title>
        <authorList>
            <person name="Gostincar C."/>
            <person name="Stajich J.E."/>
            <person name="Zupancic J."/>
            <person name="Zalar P."/>
            <person name="Gunde-Cimerman N."/>
        </authorList>
    </citation>
    <scope>NUCLEOTIDE SEQUENCE [LARGE SCALE GENOMIC DNA]</scope>
    <source>
        <strain evidence="1 2">EXF-171</strain>
    </source>
</reference>